<dbReference type="PANTHER" id="PTHR10806:SF6">
    <property type="entry name" value="SIGNAL PEPTIDASE COMPLEX CATALYTIC SUBUNIT SEC11"/>
    <property type="match status" value="1"/>
</dbReference>
<dbReference type="SUPFAM" id="SSF51306">
    <property type="entry name" value="LexA/Signal peptidase"/>
    <property type="match status" value="1"/>
</dbReference>
<keyword evidence="8" id="KW-0378">Hydrolase</keyword>
<evidence type="ECO:0000256" key="4">
    <source>
        <dbReference type="ARBA" id="ARBA00023136"/>
    </source>
</evidence>
<reference evidence="8 9" key="1">
    <citation type="submission" date="2023-06" db="EMBL/GenBank/DDBJ databases">
        <title>Identification and characterization of horizontal gene transfer across gut microbiota members of farm animals based on homology search.</title>
        <authorList>
            <person name="Schwarzerova J."/>
            <person name="Nykrynova M."/>
            <person name="Jureckova K."/>
            <person name="Cejkova D."/>
            <person name="Rychlik I."/>
        </authorList>
    </citation>
    <scope>NUCLEOTIDE SEQUENCE [LARGE SCALE GENOMIC DNA]</scope>
    <source>
        <strain evidence="8 9">ET340</strain>
    </source>
</reference>
<feature type="non-terminal residue" evidence="8">
    <location>
        <position position="1"/>
    </location>
</feature>
<dbReference type="Pfam" id="PF10502">
    <property type="entry name" value="Peptidase_S26"/>
    <property type="match status" value="1"/>
</dbReference>
<organism evidence="8 9">
    <name type="scientific">Allofournierella massiliensis</name>
    <dbReference type="NCBI Taxonomy" id="1650663"/>
    <lineage>
        <taxon>Bacteria</taxon>
        <taxon>Bacillati</taxon>
        <taxon>Bacillota</taxon>
        <taxon>Clostridia</taxon>
        <taxon>Eubacteriales</taxon>
        <taxon>Oscillospiraceae</taxon>
        <taxon>Allofournierella</taxon>
    </lineage>
</organism>
<dbReference type="InterPro" id="IPR001733">
    <property type="entry name" value="Peptidase_S26B"/>
</dbReference>
<dbReference type="InterPro" id="IPR036286">
    <property type="entry name" value="LexA/Signal_pep-like_sf"/>
</dbReference>
<feature type="domain" description="Peptidase S26" evidence="7">
    <location>
        <begin position="18"/>
        <end position="82"/>
    </location>
</feature>
<sequence>GAAAMKAKALSAVATVLLLAVMAVALPFSVPKLFGYQIYNVLTQSMEPAMPVGSAIYVKRCDPQALEQGDIITFRLSEATGLVETHRVVENDTQARQLITKGDANALPDVDPVSYERVVGKVVICIPVLGTVSEMLHSGPGVTACVAIFALAIILWTLADKTKKRERSK</sequence>
<evidence type="ECO:0000256" key="2">
    <source>
        <dbReference type="ARBA" id="ARBA00022692"/>
    </source>
</evidence>
<dbReference type="Proteomes" id="UP001529380">
    <property type="component" value="Unassembled WGS sequence"/>
</dbReference>
<dbReference type="PANTHER" id="PTHR10806">
    <property type="entry name" value="SIGNAL PEPTIDASE COMPLEX CATALYTIC SUBUNIT SEC11"/>
    <property type="match status" value="1"/>
</dbReference>
<evidence type="ECO:0000259" key="7">
    <source>
        <dbReference type="Pfam" id="PF10502"/>
    </source>
</evidence>
<keyword evidence="4 6" id="KW-0472">Membrane</keyword>
<gene>
    <name evidence="8" type="ORF">QUW08_15835</name>
</gene>
<dbReference type="GO" id="GO:0009003">
    <property type="term" value="F:signal peptidase activity"/>
    <property type="evidence" value="ECO:0007669"/>
    <property type="project" value="UniProtKB-EC"/>
</dbReference>
<evidence type="ECO:0000313" key="9">
    <source>
        <dbReference type="Proteomes" id="UP001529380"/>
    </source>
</evidence>
<protein>
    <recommendedName>
        <fullName evidence="5">Signal peptidase I</fullName>
        <ecNumber evidence="5">3.4.21.89</ecNumber>
    </recommendedName>
</protein>
<evidence type="ECO:0000313" key="8">
    <source>
        <dbReference type="EMBL" id="MDM8202742.1"/>
    </source>
</evidence>
<evidence type="ECO:0000256" key="3">
    <source>
        <dbReference type="ARBA" id="ARBA00022989"/>
    </source>
</evidence>
<keyword evidence="2 6" id="KW-0812">Transmembrane</keyword>
<proteinExistence type="predicted"/>
<dbReference type="EMBL" id="JAUDCL010000079">
    <property type="protein sequence ID" value="MDM8202742.1"/>
    <property type="molecule type" value="Genomic_DNA"/>
</dbReference>
<evidence type="ECO:0000256" key="6">
    <source>
        <dbReference type="SAM" id="Phobius"/>
    </source>
</evidence>
<dbReference type="EC" id="3.4.21.89" evidence="5"/>
<accession>A0ABT7UV62</accession>
<comment type="caution">
    <text evidence="8">The sequence shown here is derived from an EMBL/GenBank/DDBJ whole genome shotgun (WGS) entry which is preliminary data.</text>
</comment>
<name>A0ABT7UV62_9FIRM</name>
<dbReference type="RefSeq" id="WP_289600945.1">
    <property type="nucleotide sequence ID" value="NZ_JAUDCL010000079.1"/>
</dbReference>
<feature type="transmembrane region" description="Helical" evidence="6">
    <location>
        <begin position="141"/>
        <end position="159"/>
    </location>
</feature>
<evidence type="ECO:0000256" key="5">
    <source>
        <dbReference type="NCBIfam" id="TIGR02228"/>
    </source>
</evidence>
<reference evidence="8 9" key="3">
    <citation type="submission" date="2023-06" db="EMBL/GenBank/DDBJ databases">
        <authorList>
            <person name="Zeman M."/>
            <person name="Kubasova T."/>
            <person name="Jahodarova E."/>
            <person name="Nykrynova M."/>
            <person name="Rychlik I."/>
        </authorList>
    </citation>
    <scope>NUCLEOTIDE SEQUENCE [LARGE SCALE GENOMIC DNA]</scope>
    <source>
        <strain evidence="8 9">ET340</strain>
    </source>
</reference>
<evidence type="ECO:0000256" key="1">
    <source>
        <dbReference type="ARBA" id="ARBA00004370"/>
    </source>
</evidence>
<dbReference type="CDD" id="cd06530">
    <property type="entry name" value="S26_SPase_I"/>
    <property type="match status" value="1"/>
</dbReference>
<reference evidence="9" key="2">
    <citation type="submission" date="2023-06" db="EMBL/GenBank/DDBJ databases">
        <title>Identification and characterization of horizontal gene transfer across gut microbiota members of farm animals based on homology search.</title>
        <authorList>
            <person name="Zeman M."/>
            <person name="Kubasova T."/>
            <person name="Jahodarova E."/>
            <person name="Nykrynova M."/>
            <person name="Rychlik I."/>
        </authorList>
    </citation>
    <scope>NUCLEOTIDE SEQUENCE [LARGE SCALE GENOMIC DNA]</scope>
    <source>
        <strain evidence="9">ET340</strain>
    </source>
</reference>
<dbReference type="InterPro" id="IPR019533">
    <property type="entry name" value="Peptidase_S26"/>
</dbReference>
<comment type="subcellular location">
    <subcellularLocation>
        <location evidence="1">Membrane</location>
    </subcellularLocation>
</comment>
<dbReference type="NCBIfam" id="TIGR02228">
    <property type="entry name" value="sigpep_I_arch"/>
    <property type="match status" value="1"/>
</dbReference>
<keyword evidence="3 6" id="KW-1133">Transmembrane helix</keyword>
<dbReference type="Gene3D" id="2.10.109.10">
    <property type="entry name" value="Umud Fragment, subunit A"/>
    <property type="match status" value="1"/>
</dbReference>
<keyword evidence="9" id="KW-1185">Reference proteome</keyword>